<dbReference type="PANTHER" id="PTHR48258">
    <property type="entry name" value="DUF4218 DOMAIN-CONTAINING PROTEIN-RELATED"/>
    <property type="match status" value="1"/>
</dbReference>
<dbReference type="PANTHER" id="PTHR48258:SF4">
    <property type="entry name" value="DUF4216 DOMAIN-CONTAINING PROTEIN"/>
    <property type="match status" value="1"/>
</dbReference>
<dbReference type="AlphaFoldDB" id="A0A9W3CSG7"/>
<proteinExistence type="predicted"/>
<gene>
    <name evidence="3" type="primary">LOC130503812</name>
</gene>
<evidence type="ECO:0000259" key="1">
    <source>
        <dbReference type="Pfam" id="PF13960"/>
    </source>
</evidence>
<dbReference type="OrthoDB" id="1104659at2759"/>
<evidence type="ECO:0000313" key="2">
    <source>
        <dbReference type="Proteomes" id="UP000504610"/>
    </source>
</evidence>
<dbReference type="InterPro" id="IPR025452">
    <property type="entry name" value="DUF4218"/>
</dbReference>
<evidence type="ECO:0000313" key="3">
    <source>
        <dbReference type="RefSeq" id="XP_056854349.1"/>
    </source>
</evidence>
<dbReference type="KEGG" id="rsz:130503812"/>
<organism evidence="2 3">
    <name type="scientific">Raphanus sativus</name>
    <name type="common">Radish</name>
    <name type="synonym">Raphanus raphanistrum var. sativus</name>
    <dbReference type="NCBI Taxonomy" id="3726"/>
    <lineage>
        <taxon>Eukaryota</taxon>
        <taxon>Viridiplantae</taxon>
        <taxon>Streptophyta</taxon>
        <taxon>Embryophyta</taxon>
        <taxon>Tracheophyta</taxon>
        <taxon>Spermatophyta</taxon>
        <taxon>Magnoliopsida</taxon>
        <taxon>eudicotyledons</taxon>
        <taxon>Gunneridae</taxon>
        <taxon>Pentapetalae</taxon>
        <taxon>rosids</taxon>
        <taxon>malvids</taxon>
        <taxon>Brassicales</taxon>
        <taxon>Brassicaceae</taxon>
        <taxon>Brassiceae</taxon>
        <taxon>Raphanus</taxon>
    </lineage>
</organism>
<dbReference type="Pfam" id="PF13960">
    <property type="entry name" value="DUF4218"/>
    <property type="match status" value="1"/>
</dbReference>
<name>A0A9W3CSG7_RAPSA</name>
<dbReference type="RefSeq" id="XP_056854349.1">
    <property type="nucleotide sequence ID" value="XM_056998369.1"/>
</dbReference>
<sequence length="239" mass="27995">MQRLLPFAFSALLPRNVHEAIAGISVFFRDLCSRVVTEEGINNLKTNAPVSMCNLEKIFPPSFFDVMEHLVIHLARELELGGPVQYRWMYIFERYMHHLKKMVKNLSRVEGSIVAQVINEETAIFAENYFPPEVHTKHRRPSRHNDRGERATYHVTVPSMFKEIGRLSGTFTKRRLTDTEHAHLQTYLLTNCEDVLQYESVYMAELRMTHRHATEHELQQLRDNGFAAWLRSYVSHINK</sequence>
<feature type="domain" description="DUF4218" evidence="1">
    <location>
        <begin position="31"/>
        <end position="144"/>
    </location>
</feature>
<dbReference type="GeneID" id="130503812"/>
<reference evidence="3" key="1">
    <citation type="submission" date="2025-08" db="UniProtKB">
        <authorList>
            <consortium name="RefSeq"/>
        </authorList>
    </citation>
    <scope>IDENTIFICATION</scope>
    <source>
        <tissue evidence="3">Leaf</tissue>
    </source>
</reference>
<dbReference type="Proteomes" id="UP000504610">
    <property type="component" value="Unplaced"/>
</dbReference>
<accession>A0A9W3CSG7</accession>
<keyword evidence="2" id="KW-1185">Reference proteome</keyword>
<protein>
    <submittedName>
        <fullName evidence="3">Uncharacterized protein LOC130503812</fullName>
    </submittedName>
</protein>